<keyword evidence="1" id="KW-1133">Transmembrane helix</keyword>
<feature type="domain" description="Bacterial Pleckstrin homology" evidence="2">
    <location>
        <begin position="206"/>
        <end position="280"/>
    </location>
</feature>
<evidence type="ECO:0000259" key="2">
    <source>
        <dbReference type="Pfam" id="PF10882"/>
    </source>
</evidence>
<protein>
    <recommendedName>
        <fullName evidence="2">Bacterial Pleckstrin homology domain-containing protein</fullName>
    </recommendedName>
</protein>
<feature type="transmembrane region" description="Helical" evidence="1">
    <location>
        <begin position="57"/>
        <end position="75"/>
    </location>
</feature>
<proteinExistence type="predicted"/>
<gene>
    <name evidence="3" type="ORF">C4N26_10645</name>
</gene>
<evidence type="ECO:0000313" key="3">
    <source>
        <dbReference type="EMBL" id="RAW53395.1"/>
    </source>
</evidence>
<dbReference type="OrthoDB" id="157646at2"/>
<feature type="transmembrane region" description="Helical" evidence="1">
    <location>
        <begin position="159"/>
        <end position="181"/>
    </location>
</feature>
<organism evidence="3 4">
    <name type="scientific">Faecalibacterium prausnitzii</name>
    <dbReference type="NCBI Taxonomy" id="853"/>
    <lineage>
        <taxon>Bacteria</taxon>
        <taxon>Bacillati</taxon>
        <taxon>Bacillota</taxon>
        <taxon>Clostridia</taxon>
        <taxon>Eubacteriales</taxon>
        <taxon>Oscillospiraceae</taxon>
        <taxon>Faecalibacterium</taxon>
    </lineage>
</organism>
<sequence length="298" mass="33296">MVFSIIMLVCLIVCVGIDYLSLKRIERNGALLGVTLPQNAAELPEVQDIVQRYLRRLRTICLLCAAVSVGLFFAPNSLFYVTVWVYFFFGSLALPYLPCLWGNRALQKLRDAHGWPAAPEDAAWKYGLLYYDPDDKRISVPKRIGKGSAVNLATLRGKIAMAVNVIAIVSILLVGPVLGVLDHTPARLELQVSPTVELQSYHGKTQKYTIPIDDITEVQVYSSLPEAGRIHGLDLEHYWQGSFVMVHDGTVHLCLDPTAGKFLRVETEDGIFWFTGETDEKTEKIAEWIIEEMGQTAD</sequence>
<reference evidence="3 4" key="1">
    <citation type="submission" date="2018-02" db="EMBL/GenBank/DDBJ databases">
        <title>Complete genome sequencing of Faecalibacterium prausnitzii strains isolated from the human gut.</title>
        <authorList>
            <person name="Fitzgerald B.C."/>
            <person name="Shkoporov A.N."/>
            <person name="Ross P.R."/>
            <person name="Hill C."/>
        </authorList>
    </citation>
    <scope>NUCLEOTIDE SEQUENCE [LARGE SCALE GENOMIC DNA]</scope>
    <source>
        <strain evidence="3 4">APC942/32-1</strain>
    </source>
</reference>
<evidence type="ECO:0000313" key="4">
    <source>
        <dbReference type="Proteomes" id="UP000251144"/>
    </source>
</evidence>
<feature type="transmembrane region" description="Helical" evidence="1">
    <location>
        <begin position="81"/>
        <end position="101"/>
    </location>
</feature>
<name>A0A329TVR4_9FIRM</name>
<dbReference type="Proteomes" id="UP000251144">
    <property type="component" value="Unassembled WGS sequence"/>
</dbReference>
<comment type="caution">
    <text evidence="3">The sequence shown here is derived from an EMBL/GenBank/DDBJ whole genome shotgun (WGS) entry which is preliminary data.</text>
</comment>
<dbReference type="EMBL" id="PRLB01000011">
    <property type="protein sequence ID" value="RAW53395.1"/>
    <property type="molecule type" value="Genomic_DNA"/>
</dbReference>
<dbReference type="InterPro" id="IPR027783">
    <property type="entry name" value="Bacterial_PH-related"/>
</dbReference>
<keyword evidence="1" id="KW-0812">Transmembrane</keyword>
<accession>A0A329TVR4</accession>
<dbReference type="Pfam" id="PF10882">
    <property type="entry name" value="bPH_5"/>
    <property type="match status" value="1"/>
</dbReference>
<keyword evidence="1" id="KW-0472">Membrane</keyword>
<feature type="transmembrane region" description="Helical" evidence="1">
    <location>
        <begin position="6"/>
        <end position="22"/>
    </location>
</feature>
<dbReference type="RefSeq" id="WP_149795074.1">
    <property type="nucleotide sequence ID" value="NZ_DAWDHA010000008.1"/>
</dbReference>
<evidence type="ECO:0000256" key="1">
    <source>
        <dbReference type="SAM" id="Phobius"/>
    </source>
</evidence>
<dbReference type="AlphaFoldDB" id="A0A329TVR4"/>